<protein>
    <recommendedName>
        <fullName evidence="3">DUF4309 domain-containing protein</fullName>
    </recommendedName>
</protein>
<evidence type="ECO:0008006" key="3">
    <source>
        <dbReference type="Google" id="ProtNLM"/>
    </source>
</evidence>
<keyword evidence="2" id="KW-1185">Reference proteome</keyword>
<evidence type="ECO:0000313" key="1">
    <source>
        <dbReference type="EMBL" id="MFC4769978.1"/>
    </source>
</evidence>
<dbReference type="Proteomes" id="UP001596002">
    <property type="component" value="Unassembled WGS sequence"/>
</dbReference>
<dbReference type="EMBL" id="JBHSHC010000153">
    <property type="protein sequence ID" value="MFC4769978.1"/>
    <property type="molecule type" value="Genomic_DNA"/>
</dbReference>
<evidence type="ECO:0000313" key="2">
    <source>
        <dbReference type="Proteomes" id="UP001596002"/>
    </source>
</evidence>
<comment type="caution">
    <text evidence="1">The sequence shown here is derived from an EMBL/GenBank/DDBJ whole genome shotgun (WGS) entry which is preliminary data.</text>
</comment>
<organism evidence="1 2">
    <name type="scientific">Effusibacillus consociatus</name>
    <dbReference type="NCBI Taxonomy" id="1117041"/>
    <lineage>
        <taxon>Bacteria</taxon>
        <taxon>Bacillati</taxon>
        <taxon>Bacillota</taxon>
        <taxon>Bacilli</taxon>
        <taxon>Bacillales</taxon>
        <taxon>Alicyclobacillaceae</taxon>
        <taxon>Effusibacillus</taxon>
    </lineage>
</organism>
<gene>
    <name evidence="1" type="ORF">ACFO8Q_22080</name>
</gene>
<name>A0ABV9Q7U9_9BACL</name>
<dbReference type="RefSeq" id="WP_380029121.1">
    <property type="nucleotide sequence ID" value="NZ_JBHSHC010000153.1"/>
</dbReference>
<sequence>MVAIKRLFTLLSGAFLIFSLNGCTNQTEIVGKSFAPSVNEAKEYTLKNGLLKSIDIVRRTPPGPVVTMLIGKDGEGNEKIVWLDGDSKGYIHLTGSVLLKDGMAKNEILSKIKEKGFDSDTIEDIYVAPQDYNAKRIVWCVHMKGPDQHSFVFDFKTGELLVEHYQKSF</sequence>
<accession>A0ABV9Q7U9</accession>
<proteinExistence type="predicted"/>
<reference evidence="2" key="1">
    <citation type="journal article" date="2019" name="Int. J. Syst. Evol. Microbiol.">
        <title>The Global Catalogue of Microorganisms (GCM) 10K type strain sequencing project: providing services to taxonomists for standard genome sequencing and annotation.</title>
        <authorList>
            <consortium name="The Broad Institute Genomics Platform"/>
            <consortium name="The Broad Institute Genome Sequencing Center for Infectious Disease"/>
            <person name="Wu L."/>
            <person name="Ma J."/>
        </authorList>
    </citation>
    <scope>NUCLEOTIDE SEQUENCE [LARGE SCALE GENOMIC DNA]</scope>
    <source>
        <strain evidence="2">WYCCWR 12678</strain>
    </source>
</reference>